<reference evidence="1 2" key="1">
    <citation type="submission" date="2015-02" db="EMBL/GenBank/DDBJ databases">
        <title>Single cell genomics of a rare environmental alphaproteobacterium provides unique insights into Rickettsiaceae evolution.</title>
        <authorList>
            <person name="Martijn J."/>
            <person name="Schulz F."/>
            <person name="Zaremba-Niedzwiedzka K."/>
            <person name="Viklund J."/>
            <person name="Stepanauskas R."/>
            <person name="Andersson S.G.E."/>
            <person name="Horn M."/>
            <person name="Guy L."/>
            <person name="Ettema T.J.G."/>
        </authorList>
    </citation>
    <scope>NUCLEOTIDE SEQUENCE [LARGE SCALE GENOMIC DNA]</scope>
    <source>
        <strain evidence="1 2">SCGC AAA041-L04</strain>
    </source>
</reference>
<comment type="caution">
    <text evidence="1">The sequence shown here is derived from an EMBL/GenBank/DDBJ whole genome shotgun (WGS) entry which is preliminary data.</text>
</comment>
<sequence length="151" mass="17098">MIKFVLLLLLASCGFKPLYHSGNNEIFSKVMIAENNSDINRRFYRSISELVTLADDKDKAQYLLKLDIKTAREGVLIDRNSITKRTNVILNVDYVITEIDTGKKIQDGSLKISSGYNTSLSEFASYVSEEDATKNAIRELADEIRKILLML</sequence>
<proteinExistence type="predicted"/>
<gene>
    <name evidence="1" type="ORF">SZ25_00322</name>
</gene>
<name>A0A0F5MPS5_9RICK</name>
<protein>
    <recommendedName>
        <fullName evidence="3">Lipopolysaccharide-assembly</fullName>
    </recommendedName>
</protein>
<dbReference type="Proteomes" id="UP000033358">
    <property type="component" value="Unassembled WGS sequence"/>
</dbReference>
<evidence type="ECO:0008006" key="3">
    <source>
        <dbReference type="Google" id="ProtNLM"/>
    </source>
</evidence>
<organism evidence="1 2">
    <name type="scientific">Candidatus Arcanibacter lacustris</name>
    <dbReference type="NCBI Taxonomy" id="1607817"/>
    <lineage>
        <taxon>Bacteria</taxon>
        <taxon>Pseudomonadati</taxon>
        <taxon>Pseudomonadota</taxon>
        <taxon>Alphaproteobacteria</taxon>
        <taxon>Rickettsiales</taxon>
        <taxon>Candidatus Arcanibacter</taxon>
    </lineage>
</organism>
<dbReference type="Gene3D" id="3.30.160.150">
    <property type="entry name" value="Lipoprotein like domain"/>
    <property type="match status" value="1"/>
</dbReference>
<dbReference type="EMBL" id="JYHA01000051">
    <property type="protein sequence ID" value="KKB96579.1"/>
    <property type="molecule type" value="Genomic_DNA"/>
</dbReference>
<dbReference type="AlphaFoldDB" id="A0A0F5MPS5"/>
<evidence type="ECO:0000313" key="1">
    <source>
        <dbReference type="EMBL" id="KKB96579.1"/>
    </source>
</evidence>
<evidence type="ECO:0000313" key="2">
    <source>
        <dbReference type="Proteomes" id="UP000033358"/>
    </source>
</evidence>
<accession>A0A0F5MPS5</accession>
<keyword evidence="2" id="KW-1185">Reference proteome</keyword>